<organism evidence="1 2">
    <name type="scientific">Aspergillus piperis CBS 112811</name>
    <dbReference type="NCBI Taxonomy" id="1448313"/>
    <lineage>
        <taxon>Eukaryota</taxon>
        <taxon>Fungi</taxon>
        <taxon>Dikarya</taxon>
        <taxon>Ascomycota</taxon>
        <taxon>Pezizomycotina</taxon>
        <taxon>Eurotiomycetes</taxon>
        <taxon>Eurotiomycetidae</taxon>
        <taxon>Eurotiales</taxon>
        <taxon>Aspergillaceae</taxon>
        <taxon>Aspergillus</taxon>
        <taxon>Aspergillus subgen. Circumdati</taxon>
    </lineage>
</organism>
<protein>
    <submittedName>
        <fullName evidence="1">Uncharacterized protein</fullName>
    </submittedName>
</protein>
<keyword evidence="2" id="KW-1185">Reference proteome</keyword>
<dbReference type="EMBL" id="KZ825096">
    <property type="protein sequence ID" value="RAH51692.1"/>
    <property type="molecule type" value="Genomic_DNA"/>
</dbReference>
<feature type="non-terminal residue" evidence="1">
    <location>
        <position position="1"/>
    </location>
</feature>
<reference evidence="1 2" key="1">
    <citation type="submission" date="2018-02" db="EMBL/GenBank/DDBJ databases">
        <title>The genomes of Aspergillus section Nigri reveals drivers in fungal speciation.</title>
        <authorList>
            <consortium name="DOE Joint Genome Institute"/>
            <person name="Vesth T.C."/>
            <person name="Nybo J."/>
            <person name="Theobald S."/>
            <person name="Brandl J."/>
            <person name="Frisvad J.C."/>
            <person name="Nielsen K.F."/>
            <person name="Lyhne E.K."/>
            <person name="Kogle M.E."/>
            <person name="Kuo A."/>
            <person name="Riley R."/>
            <person name="Clum A."/>
            <person name="Nolan M."/>
            <person name="Lipzen A."/>
            <person name="Salamov A."/>
            <person name="Henrissat B."/>
            <person name="Wiebenga A."/>
            <person name="De vries R.P."/>
            <person name="Grigoriev I.V."/>
            <person name="Mortensen U.H."/>
            <person name="Andersen M.R."/>
            <person name="Baker S.E."/>
        </authorList>
    </citation>
    <scope>NUCLEOTIDE SEQUENCE [LARGE SCALE GENOMIC DNA]</scope>
    <source>
        <strain evidence="1 2">CBS 112811</strain>
    </source>
</reference>
<accession>A0A8G1QQF2</accession>
<dbReference type="GeneID" id="37160016"/>
<dbReference type="Proteomes" id="UP000249526">
    <property type="component" value="Unassembled WGS sequence"/>
</dbReference>
<proteinExistence type="predicted"/>
<sequence>NIEKACDIVLTDNLDLKQVYENKDPDLSIEEEVSIGVARRFISDVSDWIKYF</sequence>
<dbReference type="AlphaFoldDB" id="A0A8G1QQF2"/>
<evidence type="ECO:0000313" key="1">
    <source>
        <dbReference type="EMBL" id="RAH51692.1"/>
    </source>
</evidence>
<name>A0A8G1QQF2_9EURO</name>
<gene>
    <name evidence="1" type="ORF">BO85DRAFT_385740</name>
</gene>
<dbReference type="RefSeq" id="XP_025509614.1">
    <property type="nucleotide sequence ID" value="XM_025656614.1"/>
</dbReference>
<evidence type="ECO:0000313" key="2">
    <source>
        <dbReference type="Proteomes" id="UP000249526"/>
    </source>
</evidence>